<dbReference type="AlphaFoldDB" id="A0AAW6U1T5"/>
<keyword evidence="4" id="KW-1185">Reference proteome</keyword>
<gene>
    <name evidence="3" type="ORF">QJ522_17200</name>
</gene>
<evidence type="ECO:0000313" key="3">
    <source>
        <dbReference type="EMBL" id="MDI6450800.1"/>
    </source>
</evidence>
<dbReference type="Gene3D" id="2.60.120.380">
    <property type="match status" value="3"/>
</dbReference>
<proteinExistence type="predicted"/>
<dbReference type="EMBL" id="JASCXX010000024">
    <property type="protein sequence ID" value="MDI6450800.1"/>
    <property type="molecule type" value="Genomic_DNA"/>
</dbReference>
<comment type="caution">
    <text evidence="3">The sequence shown here is derived from an EMBL/GenBank/DDBJ whole genome shotgun (WGS) entry which is preliminary data.</text>
</comment>
<evidence type="ECO:0000313" key="4">
    <source>
        <dbReference type="Proteomes" id="UP001431776"/>
    </source>
</evidence>
<dbReference type="Proteomes" id="UP001431776">
    <property type="component" value="Unassembled WGS sequence"/>
</dbReference>
<dbReference type="Pfam" id="PF04151">
    <property type="entry name" value="PPC"/>
    <property type="match status" value="3"/>
</dbReference>
<feature type="domain" description="Peptidase C-terminal archaeal/bacterial" evidence="2">
    <location>
        <begin position="157"/>
        <end position="224"/>
    </location>
</feature>
<accession>A0AAW6U1T5</accession>
<feature type="domain" description="Peptidase C-terminal archaeal/bacterial" evidence="2">
    <location>
        <begin position="51"/>
        <end position="115"/>
    </location>
</feature>
<dbReference type="InterPro" id="IPR007280">
    <property type="entry name" value="Peptidase_C_arc/bac"/>
</dbReference>
<name>A0AAW6U1T5_9BACT</name>
<feature type="signal peptide" evidence="1">
    <location>
        <begin position="1"/>
        <end position="25"/>
    </location>
</feature>
<evidence type="ECO:0000256" key="1">
    <source>
        <dbReference type="SAM" id="SignalP"/>
    </source>
</evidence>
<protein>
    <submittedName>
        <fullName evidence="3">PPC domain-containing protein</fullName>
    </submittedName>
</protein>
<feature type="chain" id="PRO_5043543605" evidence="1">
    <location>
        <begin position="26"/>
        <end position="519"/>
    </location>
</feature>
<reference evidence="3" key="1">
    <citation type="submission" date="2023-05" db="EMBL/GenBank/DDBJ databases">
        <title>Anaerotaeda fermentans gen. nov., sp. nov., a novel anaerobic planctomycete of the new family within the order Sedimentisphaerales isolated from Taman Peninsula, Russia.</title>
        <authorList>
            <person name="Khomyakova M.A."/>
            <person name="Merkel A.Y."/>
            <person name="Slobodkin A.I."/>
        </authorList>
    </citation>
    <scope>NUCLEOTIDE SEQUENCE</scope>
    <source>
        <strain evidence="3">M17dextr</strain>
    </source>
</reference>
<organism evidence="3 4">
    <name type="scientific">Anaerobaca lacustris</name>
    <dbReference type="NCBI Taxonomy" id="3044600"/>
    <lineage>
        <taxon>Bacteria</taxon>
        <taxon>Pseudomonadati</taxon>
        <taxon>Planctomycetota</taxon>
        <taxon>Phycisphaerae</taxon>
        <taxon>Sedimentisphaerales</taxon>
        <taxon>Anaerobacaceae</taxon>
        <taxon>Anaerobaca</taxon>
    </lineage>
</organism>
<keyword evidence="1" id="KW-0732">Signal</keyword>
<sequence>MKGFSKSCRTGAVVLGVVICVLASASRGDVIPLTNGVPVSGISERAANPRFYAIVVPEGQDELVISIGGGSGDCDLYVRRGAIPTTSVYDHWPWKVGNDESVTIAPPEAGTWYIMLWGYEDYSGLTLQATYSCGGTAVALTNGVPIPGLSGAIDSERVYQITVPAGRSELEISIAGGTGDCDLYVRRDAAPTTALYDYRPFLSGNNELVIIEDPAAGTWYIMLKGCRAYTDVTLLAAASRTAYASVAIAGHGDLRINWVPHIYPADICIDTGLWPAVTVEGPLGEADTRDSEHTMYWSTVDYATNPRTTITANFDVSLDLFAGNPGDAASAEYWIRLELFGIYGTVIDFDEVRVEPVEIADGAGYADVMAVSLSVTTPPQIVDTVNNSQLYLRAYAKAEAFTAAAPDERDADGAIALTHGTLRGGLAGEVGSVKYYKIDVPAKQSRLEIATSGGAGDVDLYVRKGLKPTATQWDYRPHRIGNDETVVIPNPTAGTYFIMLRGNEAYSNACLMAVLGDTK</sequence>
<dbReference type="RefSeq" id="WP_349246210.1">
    <property type="nucleotide sequence ID" value="NZ_JASCXX010000024.1"/>
</dbReference>
<evidence type="ECO:0000259" key="2">
    <source>
        <dbReference type="Pfam" id="PF04151"/>
    </source>
</evidence>
<feature type="domain" description="Peptidase C-terminal archaeal/bacterial" evidence="2">
    <location>
        <begin position="433"/>
        <end position="502"/>
    </location>
</feature>